<dbReference type="WBParaSite" id="jg12273">
    <property type="protein sequence ID" value="jg12273"/>
    <property type="gene ID" value="jg12273"/>
</dbReference>
<evidence type="ECO:0000313" key="1">
    <source>
        <dbReference type="Proteomes" id="UP000887574"/>
    </source>
</evidence>
<sequence>MGSSRLGKVCKCVEASTSRYAYHYVEKNFDDPVTLRLTDGLDEAFYQERSKKQKQSRLTDFFKPAQ</sequence>
<dbReference type="Proteomes" id="UP000887574">
    <property type="component" value="Unplaced"/>
</dbReference>
<organism evidence="1 2">
    <name type="scientific">Ditylenchus dipsaci</name>
    <dbReference type="NCBI Taxonomy" id="166011"/>
    <lineage>
        <taxon>Eukaryota</taxon>
        <taxon>Metazoa</taxon>
        <taxon>Ecdysozoa</taxon>
        <taxon>Nematoda</taxon>
        <taxon>Chromadorea</taxon>
        <taxon>Rhabditida</taxon>
        <taxon>Tylenchina</taxon>
        <taxon>Tylenchomorpha</taxon>
        <taxon>Sphaerularioidea</taxon>
        <taxon>Anguinidae</taxon>
        <taxon>Anguininae</taxon>
        <taxon>Ditylenchus</taxon>
    </lineage>
</organism>
<keyword evidence="1" id="KW-1185">Reference proteome</keyword>
<accession>A0A915CSV5</accession>
<reference evidence="2" key="1">
    <citation type="submission" date="2022-11" db="UniProtKB">
        <authorList>
            <consortium name="WormBaseParasite"/>
        </authorList>
    </citation>
    <scope>IDENTIFICATION</scope>
</reference>
<protein>
    <submittedName>
        <fullName evidence="2">Uncharacterized protein</fullName>
    </submittedName>
</protein>
<dbReference type="AlphaFoldDB" id="A0A915CSV5"/>
<proteinExistence type="predicted"/>
<evidence type="ECO:0000313" key="2">
    <source>
        <dbReference type="WBParaSite" id="jg12273"/>
    </source>
</evidence>
<name>A0A915CSV5_9BILA</name>